<reference evidence="1 2" key="1">
    <citation type="submission" date="2017-05" db="EMBL/GenBank/DDBJ databases">
        <title>The Genome Sequence of Enterococcus sp. 10A9_DIV0425.</title>
        <authorList>
            <consortium name="The Broad Institute Genomics Platform"/>
            <consortium name="The Broad Institute Genomic Center for Infectious Diseases"/>
            <person name="Earl A."/>
            <person name="Manson A."/>
            <person name="Schwartman J."/>
            <person name="Gilmore M."/>
            <person name="Abouelleil A."/>
            <person name="Cao P."/>
            <person name="Chapman S."/>
            <person name="Cusick C."/>
            <person name="Shea T."/>
            <person name="Young S."/>
            <person name="Neafsey D."/>
            <person name="Nusbaum C."/>
            <person name="Birren B."/>
        </authorList>
    </citation>
    <scope>NUCLEOTIDE SEQUENCE [LARGE SCALE GENOMIC DNA]</scope>
    <source>
        <strain evidence="1 2">10A9_DIV0425</strain>
    </source>
</reference>
<keyword evidence="2" id="KW-1185">Reference proteome</keyword>
<dbReference type="RefSeq" id="WP_086283874.1">
    <property type="nucleotide sequence ID" value="NZ_NGMO01000001.1"/>
</dbReference>
<dbReference type="EMBL" id="NGMO01000001">
    <property type="protein sequence ID" value="OTP12433.1"/>
    <property type="molecule type" value="Genomic_DNA"/>
</dbReference>
<dbReference type="AlphaFoldDB" id="A0A2C9XQF6"/>
<evidence type="ECO:0000313" key="2">
    <source>
        <dbReference type="Proteomes" id="UP000194933"/>
    </source>
</evidence>
<accession>A0A2C9XQF6</accession>
<gene>
    <name evidence="1" type="ORF">A5844_000666</name>
</gene>
<sequence>MPIDYKQLGAAVAKASVPPTFYLVSDLIGLIKTKENYDEGKGNPQEASDMTSDILTKPVNMDIANLLKEIAIAERINNSEIVEIEEYFEGNGKGGTGVTIDGKNKSGNLGLSGEGSKITKRVYKFTGLDSSIDKIIELLEKDQKNE</sequence>
<dbReference type="Proteomes" id="UP000194933">
    <property type="component" value="Unassembled WGS sequence"/>
</dbReference>
<comment type="caution">
    <text evidence="1">The sequence shown here is derived from an EMBL/GenBank/DDBJ whole genome shotgun (WGS) entry which is preliminary data.</text>
</comment>
<protein>
    <submittedName>
        <fullName evidence="1">Uncharacterized protein</fullName>
    </submittedName>
</protein>
<evidence type="ECO:0000313" key="1">
    <source>
        <dbReference type="EMBL" id="OTP12433.1"/>
    </source>
</evidence>
<organism evidence="1 2">
    <name type="scientific">Candidatus Enterococcus wittei</name>
    <dbReference type="NCBI Taxonomy" id="1987383"/>
    <lineage>
        <taxon>Bacteria</taxon>
        <taxon>Bacillati</taxon>
        <taxon>Bacillota</taxon>
        <taxon>Bacilli</taxon>
        <taxon>Lactobacillales</taxon>
        <taxon>Enterococcaceae</taxon>
        <taxon>Enterococcus</taxon>
    </lineage>
</organism>
<proteinExistence type="predicted"/>
<name>A0A2C9XQF6_9ENTE</name>